<evidence type="ECO:0000256" key="1">
    <source>
        <dbReference type="SAM" id="Phobius"/>
    </source>
</evidence>
<keyword evidence="1" id="KW-0472">Membrane</keyword>
<proteinExistence type="predicted"/>
<dbReference type="Proteomes" id="UP000246715">
    <property type="component" value="Segment"/>
</dbReference>
<gene>
    <name evidence="2" type="primary">m669L</name>
    <name evidence="2" type="ORF">MT325_m669L</name>
</gene>
<keyword evidence="1" id="KW-0812">Transmembrane</keyword>
<sequence>MVLMKSPKCFLSSAVGFTGKRSAARWSENQNPGPQSDGSKFGAFVVIYIYITLTFYYTFPRSFPLLSCLSLTNLVMARDAIAFLRLDIKNLSWSFSS</sequence>
<evidence type="ECO:0000313" key="2">
    <source>
        <dbReference type="EMBL" id="ABT14223.1"/>
    </source>
</evidence>
<name>A7IV49_PBCVM</name>
<keyword evidence="1" id="KW-1133">Transmembrane helix</keyword>
<organismHost>
    <name type="scientific">Paramecium bursaria</name>
    <dbReference type="NCBI Taxonomy" id="74790"/>
</organismHost>
<protein>
    <submittedName>
        <fullName evidence="2">Uncharacterized protein m669L</fullName>
    </submittedName>
</protein>
<evidence type="ECO:0000313" key="3">
    <source>
        <dbReference type="Proteomes" id="UP000246715"/>
    </source>
</evidence>
<reference evidence="2 3" key="1">
    <citation type="journal article" date="2007" name="Virology">
        <title>Sequence and annotation of the 314-kb MT325 and the 321-kb FR483 viruses that infect Chlorella Pbi.</title>
        <authorList>
            <person name="Fitzgerald L.A."/>
            <person name="Graves M.V."/>
            <person name="Li X."/>
            <person name="Feldblyum T."/>
            <person name="Hartigan J."/>
            <person name="Van Etten J.L."/>
        </authorList>
    </citation>
    <scope>NUCLEOTIDE SEQUENCE [LARGE SCALE GENOMIC DNA]</scope>
    <source>
        <strain evidence="2 3">MT325</strain>
    </source>
</reference>
<feature type="transmembrane region" description="Helical" evidence="1">
    <location>
        <begin position="39"/>
        <end position="59"/>
    </location>
</feature>
<accession>A7IV49</accession>
<organism evidence="2 3">
    <name type="scientific">Paramecium bursaria Chlorella virus MT325</name>
    <name type="common">PBCV-MT325</name>
    <dbReference type="NCBI Taxonomy" id="346932"/>
    <lineage>
        <taxon>Viruses</taxon>
        <taxon>Varidnaviria</taxon>
        <taxon>Bamfordvirae</taxon>
        <taxon>Nucleocytoviricota</taxon>
        <taxon>Megaviricetes</taxon>
        <taxon>Algavirales</taxon>
        <taxon>Phycodnaviridae</taxon>
        <taxon>Chlorovirus</taxon>
        <taxon>Chlorovirus conductrix</taxon>
        <taxon>Paramecium bursaria Chlorella virus A1</taxon>
    </lineage>
</organism>
<dbReference type="EMBL" id="DQ491001">
    <property type="protein sequence ID" value="ABT14223.1"/>
    <property type="molecule type" value="Genomic_DNA"/>
</dbReference>